<feature type="transmembrane region" description="Helical" evidence="1">
    <location>
        <begin position="79"/>
        <end position="101"/>
    </location>
</feature>
<gene>
    <name evidence="2" type="ORF">ABQJ54_10115</name>
</gene>
<keyword evidence="1" id="KW-0472">Membrane</keyword>
<evidence type="ECO:0000256" key="1">
    <source>
        <dbReference type="SAM" id="Phobius"/>
    </source>
</evidence>
<feature type="transmembrane region" description="Helical" evidence="1">
    <location>
        <begin position="45"/>
        <end position="67"/>
    </location>
</feature>
<sequence>MNALLTVVSSLVWWVLYGSIGALFCALIAWSVLRWTERCNVVFNRVYLACLLWTLLGMLLVVGVAAYEGHLHPPFRALLASGLLRWALVGDMLVGAVLVCRLTPRVDARRIRFGNACLAVGVVAAVGFGVGTVLV</sequence>
<accession>A0ABV3QEC4</accession>
<evidence type="ECO:0000313" key="2">
    <source>
        <dbReference type="EMBL" id="MEW9572110.1"/>
    </source>
</evidence>
<protein>
    <submittedName>
        <fullName evidence="2">Uncharacterized protein</fullName>
    </submittedName>
</protein>
<organism evidence="2 3">
    <name type="scientific">Rhodanobacter lycopersici</name>
    <dbReference type="NCBI Taxonomy" id="3162487"/>
    <lineage>
        <taxon>Bacteria</taxon>
        <taxon>Pseudomonadati</taxon>
        <taxon>Pseudomonadota</taxon>
        <taxon>Gammaproteobacteria</taxon>
        <taxon>Lysobacterales</taxon>
        <taxon>Rhodanobacteraceae</taxon>
        <taxon>Rhodanobacter</taxon>
    </lineage>
</organism>
<feature type="transmembrane region" description="Helical" evidence="1">
    <location>
        <begin position="113"/>
        <end position="134"/>
    </location>
</feature>
<reference evidence="2 3" key="1">
    <citation type="submission" date="2024-06" db="EMBL/GenBank/DDBJ databases">
        <authorList>
            <person name="Woo H."/>
        </authorList>
    </citation>
    <scope>NUCLEOTIDE SEQUENCE [LARGE SCALE GENOMIC DNA]</scope>
    <source>
        <strain evidence="2 3">Si-c</strain>
    </source>
</reference>
<proteinExistence type="predicted"/>
<comment type="caution">
    <text evidence="2">The sequence shown here is derived from an EMBL/GenBank/DDBJ whole genome shotgun (WGS) entry which is preliminary data.</text>
</comment>
<keyword evidence="3" id="KW-1185">Reference proteome</keyword>
<keyword evidence="1" id="KW-1133">Transmembrane helix</keyword>
<keyword evidence="1" id="KW-0812">Transmembrane</keyword>
<dbReference type="RefSeq" id="WP_367854169.1">
    <property type="nucleotide sequence ID" value="NZ_JBFOHK010000002.1"/>
</dbReference>
<feature type="transmembrane region" description="Helical" evidence="1">
    <location>
        <begin position="12"/>
        <end position="33"/>
    </location>
</feature>
<dbReference type="EMBL" id="JBFOHK010000002">
    <property type="protein sequence ID" value="MEW9572110.1"/>
    <property type="molecule type" value="Genomic_DNA"/>
</dbReference>
<evidence type="ECO:0000313" key="3">
    <source>
        <dbReference type="Proteomes" id="UP001556220"/>
    </source>
</evidence>
<dbReference type="Proteomes" id="UP001556220">
    <property type="component" value="Unassembled WGS sequence"/>
</dbReference>
<name>A0ABV3QEC4_9GAMM</name>